<keyword evidence="1" id="KW-0472">Membrane</keyword>
<keyword evidence="1" id="KW-1133">Transmembrane helix</keyword>
<accession>A0A2T9JG61</accession>
<keyword evidence="1" id="KW-0812">Transmembrane</keyword>
<name>A0A2T9JG61_9CAUL</name>
<dbReference type="EMBL" id="QDKP01000035">
    <property type="protein sequence ID" value="PVM82694.1"/>
    <property type="molecule type" value="Genomic_DNA"/>
</dbReference>
<feature type="transmembrane region" description="Helical" evidence="1">
    <location>
        <begin position="178"/>
        <end position="198"/>
    </location>
</feature>
<organism evidence="2 3">
    <name type="scientific">Caulobacter radicis</name>
    <dbReference type="NCBI Taxonomy" id="2172650"/>
    <lineage>
        <taxon>Bacteria</taxon>
        <taxon>Pseudomonadati</taxon>
        <taxon>Pseudomonadota</taxon>
        <taxon>Alphaproteobacteria</taxon>
        <taxon>Caulobacterales</taxon>
        <taxon>Caulobacteraceae</taxon>
        <taxon>Caulobacter</taxon>
    </lineage>
</organism>
<gene>
    <name evidence="2" type="ORF">DDF65_11535</name>
</gene>
<keyword evidence="3" id="KW-1185">Reference proteome</keyword>
<evidence type="ECO:0000256" key="1">
    <source>
        <dbReference type="SAM" id="Phobius"/>
    </source>
</evidence>
<protein>
    <submittedName>
        <fullName evidence="2">Uncharacterized protein</fullName>
    </submittedName>
</protein>
<dbReference type="Proteomes" id="UP000244913">
    <property type="component" value="Unassembled WGS sequence"/>
</dbReference>
<evidence type="ECO:0000313" key="3">
    <source>
        <dbReference type="Proteomes" id="UP000244913"/>
    </source>
</evidence>
<proteinExistence type="predicted"/>
<feature type="transmembrane region" description="Helical" evidence="1">
    <location>
        <begin position="21"/>
        <end position="42"/>
    </location>
</feature>
<dbReference type="RefSeq" id="WP_116567373.1">
    <property type="nucleotide sequence ID" value="NZ_QDKP01000035.1"/>
</dbReference>
<reference evidence="2 3" key="1">
    <citation type="submission" date="2018-04" db="EMBL/GenBank/DDBJ databases">
        <title>The genome sequence of Caulobacter sp. 736.</title>
        <authorList>
            <person name="Gao J."/>
            <person name="Sun J."/>
        </authorList>
    </citation>
    <scope>NUCLEOTIDE SEQUENCE [LARGE SCALE GENOMIC DNA]</scope>
    <source>
        <strain evidence="2 3">736</strain>
    </source>
</reference>
<sequence>MTEPFHRNPRAESFTSGQRKWAEAAIYAGVVGALLVGCHLFWNWLIPLDPAWSPPPRGQTLIASGVFASSTDAFQPRGYDFVSLGGGHLRLRCTPYADASPTIRDNCLAGRGRLGDYAGQRVSVRYYELPGAFGGEPERILLSANAGRRWILSPEDQADRLAAGAATQRRLEVSPRTMTSFTGAIILSVIAAMIFDVVRRKTSRPAPSTE</sequence>
<dbReference type="AlphaFoldDB" id="A0A2T9JG61"/>
<evidence type="ECO:0000313" key="2">
    <source>
        <dbReference type="EMBL" id="PVM82694.1"/>
    </source>
</evidence>
<comment type="caution">
    <text evidence="2">The sequence shown here is derived from an EMBL/GenBank/DDBJ whole genome shotgun (WGS) entry which is preliminary data.</text>
</comment>